<organism evidence="3 4">
    <name type="scientific">Berryella intestinalis</name>
    <dbReference type="NCBI Taxonomy" id="1531429"/>
    <lineage>
        <taxon>Bacteria</taxon>
        <taxon>Bacillati</taxon>
        <taxon>Actinomycetota</taxon>
        <taxon>Coriobacteriia</taxon>
        <taxon>Eggerthellales</taxon>
        <taxon>Eggerthellaceae</taxon>
        <taxon>Berryella</taxon>
    </lineage>
</organism>
<dbReference type="RefSeq" id="WP_039688729.1">
    <property type="nucleotide sequence ID" value="NZ_CP009302.1"/>
</dbReference>
<evidence type="ECO:0000259" key="2">
    <source>
        <dbReference type="Pfam" id="PF03486"/>
    </source>
</evidence>
<keyword evidence="4" id="KW-1185">Reference proteome</keyword>
<feature type="chain" id="PRO_5038762441" description="RsdA/BaiN/AoA(So)-like Rossmann fold-like domain-containing protein" evidence="1">
    <location>
        <begin position="20"/>
        <end position="392"/>
    </location>
</feature>
<reference evidence="4" key="1">
    <citation type="submission" date="2014-08" db="EMBL/GenBank/DDBJ databases">
        <title>Coriobacteriaceae sp. complete genome.</title>
        <authorList>
            <person name="Looft T."/>
            <person name="Bayles D.O."/>
            <person name="Stanton T.B."/>
        </authorList>
    </citation>
    <scope>NUCLEOTIDE SEQUENCE [LARGE SCALE GENOMIC DNA]</scope>
    <source>
        <strain evidence="4">68-1-3</strain>
    </source>
</reference>
<sequence length="392" mass="41101">MRLAVIGGGAAGFFLAVNAAQSAPGLEVVVFEQRARVLSKLEASGGGRCNCTNTFADVKDLKTVYPRGAGLIKRQFKRFGPRDAFAWFESRGVPLAIADDHRVFPRAQDSRAISGCLKAEADRLGVRVRTGCRIDRPEALLRDRGGDFDFVAVTIGGTPGGQGCVPSLFAFKLAGGAHVGLAGVSAPEVVASVSGTKLSARGALLVTHDGFSGPAILKLSSYAARELAGCAYRFDLKVNWAGGRNYDEVSGSLRDLARTHARKAVLNVAPFGLSGRLWSHVVLCAAGRGEAPIGGKRCADLSKRDFARLTEALTGDMYAVSGRASHKDEFVTCGGVPLDAIDKATMESKQTPGLFYAGEVLDIDGITGGFNFQAAWTTAYAAAAAIAQRAGS</sequence>
<feature type="domain" description="RsdA/BaiN/AoA(So)-like Rossmann fold-like" evidence="2">
    <location>
        <begin position="3"/>
        <end position="135"/>
    </location>
</feature>
<dbReference type="HOGENOM" id="CLU_025174_0_1_11"/>
<reference evidence="3 4" key="2">
    <citation type="journal article" date="2015" name="Genome Announc.">
        <title>Complete Genome Sequence of Coriobacteriaceae Strain 68-1-3, a Novel Mucus-Degrading Isolate from the Swine Intestinal Tract.</title>
        <authorList>
            <person name="Looft T."/>
            <person name="Bayles D.O."/>
            <person name="Alt D.P."/>
            <person name="Stanton T.B."/>
        </authorList>
    </citation>
    <scope>NUCLEOTIDE SEQUENCE [LARGE SCALE GENOMIC DNA]</scope>
    <source>
        <strain evidence="3 4">68-1-3</strain>
    </source>
</reference>
<dbReference type="PANTHER" id="PTHR42887:SF2">
    <property type="entry name" value="OS12G0638800 PROTEIN"/>
    <property type="match status" value="1"/>
</dbReference>
<proteinExistence type="predicted"/>
<accession>A0A0A8B2Y5</accession>
<evidence type="ECO:0000313" key="4">
    <source>
        <dbReference type="Proteomes" id="UP000031121"/>
    </source>
</evidence>
<dbReference type="InterPro" id="IPR004792">
    <property type="entry name" value="BaiN-like"/>
</dbReference>
<name>A0A0A8B2Y5_9ACTN</name>
<keyword evidence="1" id="KW-0732">Signal</keyword>
<dbReference type="InterPro" id="IPR057661">
    <property type="entry name" value="RsdA/BaiN/AoA(So)_Rossmann"/>
</dbReference>
<feature type="signal peptide" evidence="1">
    <location>
        <begin position="1"/>
        <end position="19"/>
    </location>
</feature>
<dbReference type="InterPro" id="IPR036188">
    <property type="entry name" value="FAD/NAD-bd_sf"/>
</dbReference>
<dbReference type="KEGG" id="cbac:JI75_03365"/>
<dbReference type="SUPFAM" id="SSF160996">
    <property type="entry name" value="HI0933 insert domain-like"/>
    <property type="match status" value="1"/>
</dbReference>
<evidence type="ECO:0000256" key="1">
    <source>
        <dbReference type="SAM" id="SignalP"/>
    </source>
</evidence>
<dbReference type="Gene3D" id="2.40.30.10">
    <property type="entry name" value="Translation factors"/>
    <property type="match status" value="1"/>
</dbReference>
<evidence type="ECO:0000313" key="3">
    <source>
        <dbReference type="EMBL" id="AJC11851.1"/>
    </source>
</evidence>
<dbReference type="NCBIfam" id="TIGR00275">
    <property type="entry name" value="aminoacetone oxidase family FAD-binding enzyme"/>
    <property type="match status" value="1"/>
</dbReference>
<dbReference type="Gene3D" id="3.50.50.60">
    <property type="entry name" value="FAD/NAD(P)-binding domain"/>
    <property type="match status" value="2"/>
</dbReference>
<dbReference type="Proteomes" id="UP000031121">
    <property type="component" value="Chromosome"/>
</dbReference>
<dbReference type="PANTHER" id="PTHR42887">
    <property type="entry name" value="OS12G0638800 PROTEIN"/>
    <property type="match status" value="1"/>
</dbReference>
<dbReference type="OrthoDB" id="9773233at2"/>
<feature type="domain" description="RsdA/BaiN/AoA(So)-like Rossmann fold-like" evidence="2">
    <location>
        <begin position="183"/>
        <end position="384"/>
    </location>
</feature>
<gene>
    <name evidence="3" type="ORF">JI75_03365</name>
</gene>
<dbReference type="EMBL" id="CP009302">
    <property type="protein sequence ID" value="AJC11851.1"/>
    <property type="molecule type" value="Genomic_DNA"/>
</dbReference>
<dbReference type="SUPFAM" id="SSF51905">
    <property type="entry name" value="FAD/NAD(P)-binding domain"/>
    <property type="match status" value="1"/>
</dbReference>
<dbReference type="AlphaFoldDB" id="A0A0A8B2Y5"/>
<dbReference type="Pfam" id="PF03486">
    <property type="entry name" value="HI0933_like"/>
    <property type="match status" value="2"/>
</dbReference>
<protein>
    <recommendedName>
        <fullName evidence="2">RsdA/BaiN/AoA(So)-like Rossmann fold-like domain-containing protein</fullName>
    </recommendedName>
</protein>